<dbReference type="EMBL" id="JABGBO010000003">
    <property type="protein sequence ID" value="NOL49219.1"/>
    <property type="molecule type" value="Genomic_DNA"/>
</dbReference>
<comment type="caution">
    <text evidence="6">The sequence shown here is derived from an EMBL/GenBank/DDBJ whole genome shotgun (WGS) entry which is preliminary data.</text>
</comment>
<keyword evidence="5" id="KW-0997">Cell inner membrane</keyword>
<dbReference type="Proteomes" id="UP000541421">
    <property type="component" value="Unassembled WGS sequence"/>
</dbReference>
<feature type="transmembrane region" description="Helical" evidence="5">
    <location>
        <begin position="81"/>
        <end position="101"/>
    </location>
</feature>
<evidence type="ECO:0000256" key="4">
    <source>
        <dbReference type="ARBA" id="ARBA00023136"/>
    </source>
</evidence>
<organism evidence="6 7">
    <name type="scientific">Pelistega europaea</name>
    <dbReference type="NCBI Taxonomy" id="106147"/>
    <lineage>
        <taxon>Bacteria</taxon>
        <taxon>Pseudomonadati</taxon>
        <taxon>Pseudomonadota</taxon>
        <taxon>Betaproteobacteria</taxon>
        <taxon>Burkholderiales</taxon>
        <taxon>Alcaligenaceae</taxon>
        <taxon>Pelistega</taxon>
    </lineage>
</organism>
<gene>
    <name evidence="5" type="primary">yciB</name>
    <name evidence="6" type="ORF">HKX40_03545</name>
</gene>
<feature type="transmembrane region" description="Helical" evidence="5">
    <location>
        <begin position="52"/>
        <end position="69"/>
    </location>
</feature>
<dbReference type="Pfam" id="PF04279">
    <property type="entry name" value="IspA"/>
    <property type="match status" value="1"/>
</dbReference>
<dbReference type="RefSeq" id="WP_171588191.1">
    <property type="nucleotide sequence ID" value="NZ_JABGBO010000003.1"/>
</dbReference>
<feature type="transmembrane region" description="Helical" evidence="5">
    <location>
        <begin position="122"/>
        <end position="139"/>
    </location>
</feature>
<dbReference type="NCBIfam" id="NF001325">
    <property type="entry name" value="PRK00259.1-3"/>
    <property type="match status" value="1"/>
</dbReference>
<comment type="similarity">
    <text evidence="5">Belongs to the YciB family.</text>
</comment>
<protein>
    <recommendedName>
        <fullName evidence="5">Inner membrane-spanning protein YciB</fullName>
    </recommendedName>
</protein>
<keyword evidence="7" id="KW-1185">Reference proteome</keyword>
<dbReference type="AlphaFoldDB" id="A0A7Y4L908"/>
<accession>A0A7Y4L908</accession>
<feature type="transmembrane region" description="Helical" evidence="5">
    <location>
        <begin position="12"/>
        <end position="40"/>
    </location>
</feature>
<evidence type="ECO:0000256" key="5">
    <source>
        <dbReference type="HAMAP-Rule" id="MF_00189"/>
    </source>
</evidence>
<evidence type="ECO:0000313" key="6">
    <source>
        <dbReference type="EMBL" id="NOL49219.1"/>
    </source>
</evidence>
<dbReference type="PANTHER" id="PTHR36917">
    <property type="entry name" value="INTRACELLULAR SEPTATION PROTEIN A-RELATED"/>
    <property type="match status" value="1"/>
</dbReference>
<name>A0A7Y4L908_9BURK</name>
<keyword evidence="1 5" id="KW-1003">Cell membrane</keyword>
<proteinExistence type="inferred from homology"/>
<dbReference type="InterPro" id="IPR006008">
    <property type="entry name" value="YciB"/>
</dbReference>
<evidence type="ECO:0000256" key="2">
    <source>
        <dbReference type="ARBA" id="ARBA00022692"/>
    </source>
</evidence>
<sequence length="181" mass="20876">MKKLLFDFFPLILFFVALKFGDIYVATSVAVITTIIQVIWLKITHRKIDASTWLSLIVIVVFGGATLYLHDETFIKWKPTVLYWLFALILLGGRLFNKNFIRQLMGHQLQLPETAWNKMNTSWALFFIIVGIINVYVAFSGHFTTEQWGTFKVFGMTLLLVVFAVGQSLWLSKHIQANNQQ</sequence>
<comment type="function">
    <text evidence="5">Plays a role in cell envelope biogenesis, maintenance of cell envelope integrity and membrane homeostasis.</text>
</comment>
<dbReference type="PANTHER" id="PTHR36917:SF1">
    <property type="entry name" value="INNER MEMBRANE-SPANNING PROTEIN YCIB"/>
    <property type="match status" value="1"/>
</dbReference>
<dbReference type="NCBIfam" id="TIGR00997">
    <property type="entry name" value="ispZ"/>
    <property type="match status" value="1"/>
</dbReference>
<keyword evidence="2 5" id="KW-0812">Transmembrane</keyword>
<feature type="transmembrane region" description="Helical" evidence="5">
    <location>
        <begin position="151"/>
        <end position="171"/>
    </location>
</feature>
<evidence type="ECO:0000256" key="1">
    <source>
        <dbReference type="ARBA" id="ARBA00022475"/>
    </source>
</evidence>
<reference evidence="6 7" key="1">
    <citation type="submission" date="2020-05" db="EMBL/GenBank/DDBJ databases">
        <authorList>
            <person name="Niu N."/>
        </authorList>
    </citation>
    <scope>NUCLEOTIDE SEQUENCE [LARGE SCALE GENOMIC DNA]</scope>
    <source>
        <strain evidence="6 7">LMG10982</strain>
    </source>
</reference>
<comment type="subcellular location">
    <subcellularLocation>
        <location evidence="5">Cell inner membrane</location>
        <topology evidence="5">Multi-pass membrane protein</topology>
    </subcellularLocation>
</comment>
<evidence type="ECO:0000313" key="7">
    <source>
        <dbReference type="Proteomes" id="UP000541421"/>
    </source>
</evidence>
<dbReference type="GO" id="GO:0005886">
    <property type="term" value="C:plasma membrane"/>
    <property type="evidence" value="ECO:0007669"/>
    <property type="project" value="UniProtKB-SubCell"/>
</dbReference>
<evidence type="ECO:0000256" key="3">
    <source>
        <dbReference type="ARBA" id="ARBA00022989"/>
    </source>
</evidence>
<keyword evidence="3 5" id="KW-1133">Transmembrane helix</keyword>
<keyword evidence="4 5" id="KW-0472">Membrane</keyword>
<dbReference type="HAMAP" id="MF_00189">
    <property type="entry name" value="YciB"/>
    <property type="match status" value="1"/>
</dbReference>